<keyword evidence="6" id="KW-1185">Reference proteome</keyword>
<dbReference type="PROSITE" id="PS00678">
    <property type="entry name" value="WD_REPEATS_1"/>
    <property type="match status" value="1"/>
</dbReference>
<dbReference type="Proteomes" id="UP000475862">
    <property type="component" value="Unassembled WGS sequence"/>
</dbReference>
<dbReference type="SMART" id="SM00320">
    <property type="entry name" value="WD40"/>
    <property type="match status" value="4"/>
</dbReference>
<organism evidence="5 6">
    <name type="scientific">Aphis glycines</name>
    <name type="common">Soybean aphid</name>
    <dbReference type="NCBI Taxonomy" id="307491"/>
    <lineage>
        <taxon>Eukaryota</taxon>
        <taxon>Metazoa</taxon>
        <taxon>Ecdysozoa</taxon>
        <taxon>Arthropoda</taxon>
        <taxon>Hexapoda</taxon>
        <taxon>Insecta</taxon>
        <taxon>Pterygota</taxon>
        <taxon>Neoptera</taxon>
        <taxon>Paraneoptera</taxon>
        <taxon>Hemiptera</taxon>
        <taxon>Sternorrhyncha</taxon>
        <taxon>Aphidomorpha</taxon>
        <taxon>Aphidoidea</taxon>
        <taxon>Aphididae</taxon>
        <taxon>Aphidini</taxon>
        <taxon>Aphis</taxon>
        <taxon>Aphis</taxon>
    </lineage>
</organism>
<evidence type="ECO:0000256" key="2">
    <source>
        <dbReference type="ARBA" id="ARBA00022737"/>
    </source>
</evidence>
<dbReference type="PROSITE" id="PS50082">
    <property type="entry name" value="WD_REPEATS_2"/>
    <property type="match status" value="1"/>
</dbReference>
<dbReference type="OrthoDB" id="10251741at2759"/>
<sequence length="1232" mass="142236">MTANMFFGSSATLEIEPKFVFGINKIPSGNCLYWKNDVVVYPAMSVIVIYNMKENTQRFINLPEGPRKVITAMDLNRSNHVLAVATVDEKDIADGIVSGDSARPVISIYDLRTCEFKHVFQEPDYNDNNEDGDGEDDRSQKTFGRKFTKIQFLWDNIFVAALVVGGRNGSDCTLYYYSWRKSTVETYVRIDGPVSDMALNPIDTAICCFVGKELFRLMTKPEKDWQQYGFREADGIHFTCVCWLCGDRCLAGTIDGNVILFKNGDIQAVYRVDAITEIDVTTIMTEIQHLTLTTFANISRNNVVRSCFTFEFGLVLLVGDFNIYHFRKMDEGRRYEKADKLIKEEYRYLQQEEVKDELPMHYIESVCISPNGKILTFITKRPQLYQSRLTQLVENDDESTMLRMDVCILHYRFSVFLFFRQNLPIVPGPIGVDMHHGVVESLSTSLWKPILMTCGKVDYTIKVWDYVQCTLILSKHYPKQVCIVSMHPTGLYSLTAFSDHLAFQMVQMDDLVPLKIFPIRNCTAVTFSGSGHMFAVAKPGAIEVYCSLKFAKCFSCLGHLGTIEKLVWCNYDMNIVAYDIFGAICTFDTKTGKVLTHIAPYSGAAYTDLAVAQDVNQLFVIAKDGSLKEVYDRKVKREVNFYGIPLNAVSVSKSNLILFIAAENGVILTVILPMGVQIEYKEFKIHSHSVKKMCLATDGTVLVSCSEDSNICVWEVKNTENKIRKIEKPHVCTDDILVNLLEYDKLHENIKKIEGSVNKLETENTININTLIKAKEQEINDVNRENTTQYYETIKKNEEEQEKQNNLISKLKFELSQLSETNEQSIINLQSFYNKQLVKKYKKFSILENHGFQLTSGLKKNLEAQQNKLDTELQEAASNYEKKRRQKFEDILQSKEKLINEKNNTKMLVGDTENNVDENVFSIKNKFTDKLNNLKDLYSSTMSALAEDKIKHNLYRQSIEELRRSIALLENDIEELKLAATKKKNRIFILTRLIKQCNNIVPQKNIQILDVKQQMSLLVKDLKVLKEDIIELEQTTEPLELEIQEMKNLNDQIEIKLEVDIDAMKTLNVSLEELVKKKLDTKNELIDKRKSLENLSSIIKQMEIDLRVASQYYHNTFENKRLLTDIFKRYVGEIEIREIEEKEIKGREEFFKQDDFLKRRINSLRDMLRSFGKKNEFYYSTMEENTNLMNEINDLRKEARTTNKQDLLSWKQLFVVISLTEEMNFIIATYEG</sequence>
<evidence type="ECO:0000313" key="5">
    <source>
        <dbReference type="EMBL" id="KAE9523980.1"/>
    </source>
</evidence>
<feature type="repeat" description="WD" evidence="3">
    <location>
        <begin position="683"/>
        <end position="724"/>
    </location>
</feature>
<dbReference type="SUPFAM" id="SSF50978">
    <property type="entry name" value="WD40 repeat-like"/>
    <property type="match status" value="2"/>
</dbReference>
<comment type="caution">
    <text evidence="5">The sequence shown here is derived from an EMBL/GenBank/DDBJ whole genome shotgun (WGS) entry which is preliminary data.</text>
</comment>
<feature type="coiled-coil region" evidence="4">
    <location>
        <begin position="1178"/>
        <end position="1205"/>
    </location>
</feature>
<accession>A0A6G0T006</accession>
<evidence type="ECO:0000256" key="1">
    <source>
        <dbReference type="ARBA" id="ARBA00022574"/>
    </source>
</evidence>
<feature type="coiled-coil region" evidence="4">
    <location>
        <begin position="952"/>
        <end position="986"/>
    </location>
</feature>
<keyword evidence="1 3" id="KW-0853">WD repeat</keyword>
<feature type="coiled-coil region" evidence="4">
    <location>
        <begin position="1064"/>
        <end position="1095"/>
    </location>
</feature>
<dbReference type="InterPro" id="IPR036322">
    <property type="entry name" value="WD40_repeat_dom_sf"/>
</dbReference>
<dbReference type="InterPro" id="IPR001680">
    <property type="entry name" value="WD40_rpt"/>
</dbReference>
<evidence type="ECO:0000313" key="6">
    <source>
        <dbReference type="Proteomes" id="UP000475862"/>
    </source>
</evidence>
<evidence type="ECO:0000256" key="4">
    <source>
        <dbReference type="SAM" id="Coils"/>
    </source>
</evidence>
<feature type="coiled-coil region" evidence="4">
    <location>
        <begin position="859"/>
        <end position="886"/>
    </location>
</feature>
<dbReference type="PANTHER" id="PTHR32215:SF0">
    <property type="entry name" value="CILIA- AND FLAGELLA-ASSOCIATED PROTEIN 57"/>
    <property type="match status" value="1"/>
</dbReference>
<proteinExistence type="predicted"/>
<reference evidence="5 6" key="1">
    <citation type="submission" date="2019-08" db="EMBL/GenBank/DDBJ databases">
        <title>The genome of the soybean aphid Biotype 1, its phylome, world population structure and adaptation to the North American continent.</title>
        <authorList>
            <person name="Giordano R."/>
            <person name="Donthu R.K."/>
            <person name="Hernandez A.G."/>
            <person name="Wright C.L."/>
            <person name="Zimin A.V."/>
        </authorList>
    </citation>
    <scope>NUCLEOTIDE SEQUENCE [LARGE SCALE GENOMIC DNA]</scope>
    <source>
        <tissue evidence="5">Whole aphids</tissue>
    </source>
</reference>
<dbReference type="InterPro" id="IPR015943">
    <property type="entry name" value="WD40/YVTN_repeat-like_dom_sf"/>
</dbReference>
<keyword evidence="2" id="KW-0677">Repeat</keyword>
<dbReference type="EMBL" id="VYZN01000074">
    <property type="protein sequence ID" value="KAE9523980.1"/>
    <property type="molecule type" value="Genomic_DNA"/>
</dbReference>
<dbReference type="PROSITE" id="PS50294">
    <property type="entry name" value="WD_REPEATS_REGION"/>
    <property type="match status" value="1"/>
</dbReference>
<dbReference type="Gene3D" id="2.130.10.10">
    <property type="entry name" value="YVTN repeat-like/Quinoprotein amine dehydrogenase"/>
    <property type="match status" value="2"/>
</dbReference>
<keyword evidence="4" id="KW-0175">Coiled coil</keyword>
<dbReference type="PANTHER" id="PTHR32215">
    <property type="entry name" value="CILIA- AND FLAGELLA-ASSOCIATED PROTEIN 57"/>
    <property type="match status" value="1"/>
</dbReference>
<dbReference type="Pfam" id="PF00400">
    <property type="entry name" value="WD40"/>
    <property type="match status" value="1"/>
</dbReference>
<gene>
    <name evidence="5" type="ORF">AGLY_015627</name>
</gene>
<evidence type="ECO:0000256" key="3">
    <source>
        <dbReference type="PROSITE-ProRule" id="PRU00221"/>
    </source>
</evidence>
<name>A0A6G0T006_APHGL</name>
<dbReference type="AlphaFoldDB" id="A0A6G0T006"/>
<protein>
    <submittedName>
        <fullName evidence="5">Uncharacterized protein</fullName>
    </submittedName>
</protein>
<dbReference type="InterPro" id="IPR052993">
    <property type="entry name" value="CFA-57"/>
</dbReference>
<dbReference type="InterPro" id="IPR019775">
    <property type="entry name" value="WD40_repeat_CS"/>
</dbReference>